<evidence type="ECO:0000256" key="5">
    <source>
        <dbReference type="ARBA" id="ARBA00023136"/>
    </source>
</evidence>
<proteinExistence type="predicted"/>
<feature type="transmembrane region" description="Helical" evidence="6">
    <location>
        <begin position="332"/>
        <end position="356"/>
    </location>
</feature>
<evidence type="ECO:0000256" key="4">
    <source>
        <dbReference type="ARBA" id="ARBA00022989"/>
    </source>
</evidence>
<dbReference type="PANTHER" id="PTHR11616:SF240">
    <property type="entry name" value="BLOATED TUBULES, ISOFORM B-RELATED"/>
    <property type="match status" value="1"/>
</dbReference>
<evidence type="ECO:0000256" key="3">
    <source>
        <dbReference type="ARBA" id="ARBA00022692"/>
    </source>
</evidence>
<dbReference type="GO" id="GO:0035725">
    <property type="term" value="P:sodium ion transmembrane transport"/>
    <property type="evidence" value="ECO:0007669"/>
    <property type="project" value="TreeGrafter"/>
</dbReference>
<comment type="subcellular location">
    <subcellularLocation>
        <location evidence="1">Membrane</location>
        <topology evidence="1">Multi-pass membrane protein</topology>
    </subcellularLocation>
</comment>
<keyword evidence="4 6" id="KW-1133">Transmembrane helix</keyword>
<feature type="transmembrane region" description="Helical" evidence="6">
    <location>
        <begin position="21"/>
        <end position="39"/>
    </location>
</feature>
<dbReference type="AlphaFoldDB" id="A0A7S1BGN4"/>
<keyword evidence="2" id="KW-0813">Transport</keyword>
<feature type="transmembrane region" description="Helical" evidence="6">
    <location>
        <begin position="157"/>
        <end position="178"/>
    </location>
</feature>
<feature type="transmembrane region" description="Helical" evidence="6">
    <location>
        <begin position="51"/>
        <end position="72"/>
    </location>
</feature>
<gene>
    <name evidence="7" type="ORF">CHYS00102_LOCUS12883</name>
</gene>
<dbReference type="Pfam" id="PF00209">
    <property type="entry name" value="SNF"/>
    <property type="match status" value="2"/>
</dbReference>
<evidence type="ECO:0008006" key="8">
    <source>
        <dbReference type="Google" id="ProtNLM"/>
    </source>
</evidence>
<feature type="transmembrane region" description="Helical" evidence="6">
    <location>
        <begin position="551"/>
        <end position="573"/>
    </location>
</feature>
<reference evidence="7" key="1">
    <citation type="submission" date="2021-01" db="EMBL/GenBank/DDBJ databases">
        <authorList>
            <person name="Corre E."/>
            <person name="Pelletier E."/>
            <person name="Niang G."/>
            <person name="Scheremetjew M."/>
            <person name="Finn R."/>
            <person name="Kale V."/>
            <person name="Holt S."/>
            <person name="Cochrane G."/>
            <person name="Meng A."/>
            <person name="Brown T."/>
            <person name="Cohen L."/>
        </authorList>
    </citation>
    <scope>NUCLEOTIDE SEQUENCE</scope>
    <source>
        <strain evidence="7">308</strain>
    </source>
</reference>
<dbReference type="PANTHER" id="PTHR11616">
    <property type="entry name" value="SODIUM/CHLORIDE DEPENDENT TRANSPORTER"/>
    <property type="match status" value="1"/>
</dbReference>
<evidence type="ECO:0000313" key="7">
    <source>
        <dbReference type="EMBL" id="CAD8885686.1"/>
    </source>
</evidence>
<dbReference type="InterPro" id="IPR000175">
    <property type="entry name" value="Na/ntran_symport"/>
</dbReference>
<feature type="transmembrane region" description="Helical" evidence="6">
    <location>
        <begin position="306"/>
        <end position="326"/>
    </location>
</feature>
<evidence type="ECO:0000256" key="2">
    <source>
        <dbReference type="ARBA" id="ARBA00022448"/>
    </source>
</evidence>
<dbReference type="SUPFAM" id="SSF161070">
    <property type="entry name" value="SNF-like"/>
    <property type="match status" value="1"/>
</dbReference>
<sequence length="605" mass="66552">MPLKYEEEVDGRERFGSRISFILAAVGSAVGFGNVWRFPALCASYGGGAFFVPYLLALFLIGIPILFLEIGLGQFFQTGDVGVFGSFNKRFRGVGIISVTAGFILLTYYQVLIAWTLNSFFKSWDANAPWDDPIGKDAYGYFESEVMGFQPGSTGMVWANVAYAALCWFITFLCIAFGVKVTGQLTYFTMGFPILMLFIFLGRGASLEGSSDGIKQYIGIWDFSVLTKTPAVWSEAVTQIFFSIGITFGTMTAYGSHCPRTEPAFLNSTIIAISNSMFSFLSGFAVFGAMGYLAGQQDLDVTDIKFGGFGLVFGTWPSVLATLPGGSHWVRLLFFDLFLLGIDSAFSILEAVIIVLKDTVWLKDTEKWKVTLATSVVGFICTLLYCSDVGLIWLDTVDWYINFLLLLVGIFETGAAGWICGMDKQIEAVGAKSVYLFGLANLGAPILGGVLWFGLKSVWPGFVGYILFYVIFAAGAHFSMESGGCWNDLLMKNILDLKNKIEPTIGYIPIMWCVLIKHFIPQVLIILFANLLASGKFFTYSGYAVWPYQTVGLLIILFIAGLFFTGVFAPDVYKGFAIYEKSLKEEFGDEAGDVEKEVEKPITEA</sequence>
<accession>A0A7S1BGN4</accession>
<dbReference type="PROSITE" id="PS50267">
    <property type="entry name" value="NA_NEUROTRAN_SYMP_3"/>
    <property type="match status" value="1"/>
</dbReference>
<feature type="transmembrane region" description="Helical" evidence="6">
    <location>
        <begin position="368"/>
        <end position="393"/>
    </location>
</feature>
<feature type="transmembrane region" description="Helical" evidence="6">
    <location>
        <begin position="433"/>
        <end position="454"/>
    </location>
</feature>
<dbReference type="InterPro" id="IPR037272">
    <property type="entry name" value="SNS_sf"/>
</dbReference>
<keyword evidence="3 6" id="KW-0812">Transmembrane</keyword>
<dbReference type="PRINTS" id="PR00176">
    <property type="entry name" value="NANEUSMPORT"/>
</dbReference>
<feature type="transmembrane region" description="Helical" evidence="6">
    <location>
        <begin position="399"/>
        <end position="421"/>
    </location>
</feature>
<feature type="transmembrane region" description="Helical" evidence="6">
    <location>
        <begin position="466"/>
        <end position="486"/>
    </location>
</feature>
<feature type="transmembrane region" description="Helical" evidence="6">
    <location>
        <begin position="507"/>
        <end position="531"/>
    </location>
</feature>
<feature type="transmembrane region" description="Helical" evidence="6">
    <location>
        <begin position="185"/>
        <end position="202"/>
    </location>
</feature>
<feature type="transmembrane region" description="Helical" evidence="6">
    <location>
        <begin position="270"/>
        <end position="294"/>
    </location>
</feature>
<name>A0A7S1BGN4_9STRA</name>
<organism evidence="7">
    <name type="scientific">Corethron hystrix</name>
    <dbReference type="NCBI Taxonomy" id="216773"/>
    <lineage>
        <taxon>Eukaryota</taxon>
        <taxon>Sar</taxon>
        <taxon>Stramenopiles</taxon>
        <taxon>Ochrophyta</taxon>
        <taxon>Bacillariophyta</taxon>
        <taxon>Coscinodiscophyceae</taxon>
        <taxon>Corethrophycidae</taxon>
        <taxon>Corethrales</taxon>
        <taxon>Corethraceae</taxon>
        <taxon>Corethron</taxon>
    </lineage>
</organism>
<protein>
    <recommendedName>
        <fullName evidence="8">Transporter</fullName>
    </recommendedName>
</protein>
<evidence type="ECO:0000256" key="1">
    <source>
        <dbReference type="ARBA" id="ARBA00004141"/>
    </source>
</evidence>
<keyword evidence="5 6" id="KW-0472">Membrane</keyword>
<dbReference type="EMBL" id="HBFR01017701">
    <property type="protein sequence ID" value="CAD8885686.1"/>
    <property type="molecule type" value="Transcribed_RNA"/>
</dbReference>
<feature type="transmembrane region" description="Helical" evidence="6">
    <location>
        <begin position="93"/>
        <end position="117"/>
    </location>
</feature>
<dbReference type="GO" id="GO:0005886">
    <property type="term" value="C:plasma membrane"/>
    <property type="evidence" value="ECO:0007669"/>
    <property type="project" value="TreeGrafter"/>
</dbReference>
<evidence type="ECO:0000256" key="6">
    <source>
        <dbReference type="SAM" id="Phobius"/>
    </source>
</evidence>
<dbReference type="NCBIfam" id="NF037979">
    <property type="entry name" value="Na_transp"/>
    <property type="match status" value="1"/>
</dbReference>